<reference evidence="5" key="2">
    <citation type="journal article" date="2021" name="PeerJ">
        <title>Extensive microbial diversity within the chicken gut microbiome revealed by metagenomics and culture.</title>
        <authorList>
            <person name="Gilroy R."/>
            <person name="Ravi A."/>
            <person name="Getino M."/>
            <person name="Pursley I."/>
            <person name="Horton D.L."/>
            <person name="Alikhan N.F."/>
            <person name="Baker D."/>
            <person name="Gharbi K."/>
            <person name="Hall N."/>
            <person name="Watson M."/>
            <person name="Adriaenssens E.M."/>
            <person name="Foster-Nyarko E."/>
            <person name="Jarju S."/>
            <person name="Secka A."/>
            <person name="Antonio M."/>
            <person name="Oren A."/>
            <person name="Chaudhuri R.R."/>
            <person name="La Ragione R."/>
            <person name="Hildebrand F."/>
            <person name="Pallen M.J."/>
        </authorList>
    </citation>
    <scope>NUCLEOTIDE SEQUENCE</scope>
    <source>
        <strain evidence="5">ChiHjej10B9-9673</strain>
    </source>
</reference>
<evidence type="ECO:0000313" key="5">
    <source>
        <dbReference type="EMBL" id="HIS66654.1"/>
    </source>
</evidence>
<evidence type="ECO:0000256" key="3">
    <source>
        <dbReference type="ARBA" id="ARBA00022840"/>
    </source>
</evidence>
<evidence type="ECO:0000256" key="1">
    <source>
        <dbReference type="ARBA" id="ARBA00022448"/>
    </source>
</evidence>
<dbReference type="GO" id="GO:0015808">
    <property type="term" value="P:L-alanine transport"/>
    <property type="evidence" value="ECO:0007669"/>
    <property type="project" value="TreeGrafter"/>
</dbReference>
<dbReference type="CDD" id="cd03219">
    <property type="entry name" value="ABC_Mj1267_LivG_branched"/>
    <property type="match status" value="1"/>
</dbReference>
<dbReference type="Proteomes" id="UP000824001">
    <property type="component" value="Unassembled WGS sequence"/>
</dbReference>
<dbReference type="Gene3D" id="3.40.50.300">
    <property type="entry name" value="P-loop containing nucleotide triphosphate hydrolases"/>
    <property type="match status" value="1"/>
</dbReference>
<evidence type="ECO:0000313" key="6">
    <source>
        <dbReference type="Proteomes" id="UP000824001"/>
    </source>
</evidence>
<name>A0A9D1JVV7_9FIRM</name>
<evidence type="ECO:0000256" key="2">
    <source>
        <dbReference type="ARBA" id="ARBA00022741"/>
    </source>
</evidence>
<dbReference type="InterPro" id="IPR051120">
    <property type="entry name" value="ABC_AA/LPS_Transport"/>
</dbReference>
<dbReference type="Pfam" id="PF12399">
    <property type="entry name" value="BCA_ABC_TP_C"/>
    <property type="match status" value="1"/>
</dbReference>
<dbReference type="GO" id="GO:0042941">
    <property type="term" value="P:D-alanine transmembrane transport"/>
    <property type="evidence" value="ECO:0007669"/>
    <property type="project" value="TreeGrafter"/>
</dbReference>
<proteinExistence type="predicted"/>
<dbReference type="GO" id="GO:0015192">
    <property type="term" value="F:L-phenylalanine transmembrane transporter activity"/>
    <property type="evidence" value="ECO:0007669"/>
    <property type="project" value="TreeGrafter"/>
</dbReference>
<dbReference type="PANTHER" id="PTHR45772:SF7">
    <property type="entry name" value="AMINO ACID ABC TRANSPORTER ATP-BINDING PROTEIN"/>
    <property type="match status" value="1"/>
</dbReference>
<dbReference type="InterPro" id="IPR003593">
    <property type="entry name" value="AAA+_ATPase"/>
</dbReference>
<dbReference type="InterPro" id="IPR032823">
    <property type="entry name" value="BCA_ABC_TP_C"/>
</dbReference>
<dbReference type="GO" id="GO:0005886">
    <property type="term" value="C:plasma membrane"/>
    <property type="evidence" value="ECO:0007669"/>
    <property type="project" value="TreeGrafter"/>
</dbReference>
<comment type="caution">
    <text evidence="5">The sequence shown here is derived from an EMBL/GenBank/DDBJ whole genome shotgun (WGS) entry which is preliminary data.</text>
</comment>
<dbReference type="SUPFAM" id="SSF52540">
    <property type="entry name" value="P-loop containing nucleoside triphosphate hydrolases"/>
    <property type="match status" value="1"/>
</dbReference>
<dbReference type="FunFam" id="3.40.50.300:FF:000421">
    <property type="entry name" value="Branched-chain amino acid ABC transporter ATP-binding protein"/>
    <property type="match status" value="1"/>
</dbReference>
<dbReference type="GO" id="GO:0015188">
    <property type="term" value="F:L-isoleucine transmembrane transporter activity"/>
    <property type="evidence" value="ECO:0007669"/>
    <property type="project" value="TreeGrafter"/>
</dbReference>
<dbReference type="GO" id="GO:1903805">
    <property type="term" value="P:L-valine import across plasma membrane"/>
    <property type="evidence" value="ECO:0007669"/>
    <property type="project" value="TreeGrafter"/>
</dbReference>
<dbReference type="InterPro" id="IPR003439">
    <property type="entry name" value="ABC_transporter-like_ATP-bd"/>
</dbReference>
<protein>
    <submittedName>
        <fullName evidence="5">ABC transporter ATP-binding protein</fullName>
    </submittedName>
</protein>
<evidence type="ECO:0000259" key="4">
    <source>
        <dbReference type="PROSITE" id="PS50893"/>
    </source>
</evidence>
<accession>A0A9D1JVV7</accession>
<dbReference type="GO" id="GO:1903806">
    <property type="term" value="P:L-isoleucine import across plasma membrane"/>
    <property type="evidence" value="ECO:0007669"/>
    <property type="project" value="TreeGrafter"/>
</dbReference>
<keyword evidence="1" id="KW-0813">Transport</keyword>
<dbReference type="AlphaFoldDB" id="A0A9D1JVV7"/>
<dbReference type="SMART" id="SM00382">
    <property type="entry name" value="AAA"/>
    <property type="match status" value="1"/>
</dbReference>
<dbReference type="PANTHER" id="PTHR45772">
    <property type="entry name" value="CONSERVED COMPONENT OF ABC TRANSPORTER FOR NATURAL AMINO ACIDS-RELATED"/>
    <property type="match status" value="1"/>
</dbReference>
<reference evidence="5" key="1">
    <citation type="submission" date="2020-10" db="EMBL/GenBank/DDBJ databases">
        <authorList>
            <person name="Gilroy R."/>
        </authorList>
    </citation>
    <scope>NUCLEOTIDE SEQUENCE</scope>
    <source>
        <strain evidence="5">ChiHjej10B9-9673</strain>
    </source>
</reference>
<dbReference type="GO" id="GO:0005304">
    <property type="term" value="F:L-valine transmembrane transporter activity"/>
    <property type="evidence" value="ECO:0007669"/>
    <property type="project" value="TreeGrafter"/>
</dbReference>
<keyword evidence="3 5" id="KW-0067">ATP-binding</keyword>
<dbReference type="GO" id="GO:0005524">
    <property type="term" value="F:ATP binding"/>
    <property type="evidence" value="ECO:0007669"/>
    <property type="project" value="UniProtKB-KW"/>
</dbReference>
<organism evidence="5 6">
    <name type="scientific">Candidatus Scatomorpha merdipullorum</name>
    <dbReference type="NCBI Taxonomy" id="2840927"/>
    <lineage>
        <taxon>Bacteria</taxon>
        <taxon>Bacillati</taxon>
        <taxon>Bacillota</taxon>
        <taxon>Clostridia</taxon>
        <taxon>Eubacteriales</taxon>
        <taxon>Candidatus Scatomorpha</taxon>
    </lineage>
</organism>
<dbReference type="PROSITE" id="PS50893">
    <property type="entry name" value="ABC_TRANSPORTER_2"/>
    <property type="match status" value="1"/>
</dbReference>
<dbReference type="InterPro" id="IPR027417">
    <property type="entry name" value="P-loop_NTPase"/>
</dbReference>
<dbReference type="GO" id="GO:0016887">
    <property type="term" value="F:ATP hydrolysis activity"/>
    <property type="evidence" value="ECO:0007669"/>
    <property type="project" value="InterPro"/>
</dbReference>
<sequence>MNENKMEPILEARGLGISFGGLRAVQDFNLRLCPGELAGLIGPNGAGKTTVFNLLTGVYVPTEGSVLLDGQVLNGKKTHQFVAAGIARTFQNIRLFKQMSVIDNVKAAFSKDIRYRMGAALFRTPGYWRAEAELERKALDLLDIFRLGEFADALAGSLPYGAQRKLEIARALATDMKILLLDEPAAGMNPTETAELVECIGIVRKRFGIAILLIEHDMSLVMKLCERITVLDYGQTIAEGGPEEIANNPRVITAYLGESEGEEGERLA</sequence>
<dbReference type="EMBL" id="DVJK01000104">
    <property type="protein sequence ID" value="HIS66654.1"/>
    <property type="molecule type" value="Genomic_DNA"/>
</dbReference>
<gene>
    <name evidence="5" type="ORF">IAC18_03710</name>
</gene>
<keyword evidence="2" id="KW-0547">Nucleotide-binding</keyword>
<feature type="domain" description="ABC transporter" evidence="4">
    <location>
        <begin position="10"/>
        <end position="258"/>
    </location>
</feature>
<dbReference type="Pfam" id="PF00005">
    <property type="entry name" value="ABC_tran"/>
    <property type="match status" value="1"/>
</dbReference>